<proteinExistence type="predicted"/>
<dbReference type="AlphaFoldDB" id="A0AAE1XNP6"/>
<evidence type="ECO:0000313" key="2">
    <source>
        <dbReference type="EMBL" id="KAK4415285.1"/>
    </source>
</evidence>
<feature type="transmembrane region" description="Helical" evidence="1">
    <location>
        <begin position="43"/>
        <end position="68"/>
    </location>
</feature>
<evidence type="ECO:0000313" key="3">
    <source>
        <dbReference type="Proteomes" id="UP001293254"/>
    </source>
</evidence>
<reference evidence="2" key="1">
    <citation type="submission" date="2020-06" db="EMBL/GenBank/DDBJ databases">
        <authorList>
            <person name="Li T."/>
            <person name="Hu X."/>
            <person name="Zhang T."/>
            <person name="Song X."/>
            <person name="Zhang H."/>
            <person name="Dai N."/>
            <person name="Sheng W."/>
            <person name="Hou X."/>
            <person name="Wei L."/>
        </authorList>
    </citation>
    <scope>NUCLEOTIDE SEQUENCE</scope>
    <source>
        <strain evidence="2">3651</strain>
        <tissue evidence="2">Leaf</tissue>
    </source>
</reference>
<keyword evidence="3" id="KW-1185">Reference proteome</keyword>
<evidence type="ECO:0000256" key="1">
    <source>
        <dbReference type="SAM" id="Phobius"/>
    </source>
</evidence>
<comment type="caution">
    <text evidence="2">The sequence shown here is derived from an EMBL/GenBank/DDBJ whole genome shotgun (WGS) entry which is preliminary data.</text>
</comment>
<organism evidence="2 3">
    <name type="scientific">Sesamum alatum</name>
    <dbReference type="NCBI Taxonomy" id="300844"/>
    <lineage>
        <taxon>Eukaryota</taxon>
        <taxon>Viridiplantae</taxon>
        <taxon>Streptophyta</taxon>
        <taxon>Embryophyta</taxon>
        <taxon>Tracheophyta</taxon>
        <taxon>Spermatophyta</taxon>
        <taxon>Magnoliopsida</taxon>
        <taxon>eudicotyledons</taxon>
        <taxon>Gunneridae</taxon>
        <taxon>Pentapetalae</taxon>
        <taxon>asterids</taxon>
        <taxon>lamiids</taxon>
        <taxon>Lamiales</taxon>
        <taxon>Pedaliaceae</taxon>
        <taxon>Sesamum</taxon>
    </lineage>
</organism>
<reference evidence="2" key="2">
    <citation type="journal article" date="2024" name="Plant">
        <title>Genomic evolution and insights into agronomic trait innovations of Sesamum species.</title>
        <authorList>
            <person name="Miao H."/>
            <person name="Wang L."/>
            <person name="Qu L."/>
            <person name="Liu H."/>
            <person name="Sun Y."/>
            <person name="Le M."/>
            <person name="Wang Q."/>
            <person name="Wei S."/>
            <person name="Zheng Y."/>
            <person name="Lin W."/>
            <person name="Duan Y."/>
            <person name="Cao H."/>
            <person name="Xiong S."/>
            <person name="Wang X."/>
            <person name="Wei L."/>
            <person name="Li C."/>
            <person name="Ma Q."/>
            <person name="Ju M."/>
            <person name="Zhao R."/>
            <person name="Li G."/>
            <person name="Mu C."/>
            <person name="Tian Q."/>
            <person name="Mei H."/>
            <person name="Zhang T."/>
            <person name="Gao T."/>
            <person name="Zhang H."/>
        </authorList>
    </citation>
    <scope>NUCLEOTIDE SEQUENCE</scope>
    <source>
        <strain evidence="2">3651</strain>
    </source>
</reference>
<keyword evidence="1" id="KW-0472">Membrane</keyword>
<keyword evidence="1" id="KW-1133">Transmembrane helix</keyword>
<sequence>MGQVFLAGGELRFWFSWLFVVVSFVGVGVPWMLLLAVSSVADGGLGACLSLLLLHGFKACFPVCFLTLSPARGSGRVPRLIGFFLCQVGGRQAIVCDFPGQSQGLVDRRFSPLYSYRLSWRQKSSTWGGCSV</sequence>
<name>A0AAE1XNP6_9LAMI</name>
<dbReference type="Proteomes" id="UP001293254">
    <property type="component" value="Unassembled WGS sequence"/>
</dbReference>
<feature type="transmembrane region" description="Helical" evidence="1">
    <location>
        <begin position="12"/>
        <end position="37"/>
    </location>
</feature>
<protein>
    <submittedName>
        <fullName evidence="2">Uncharacterized protein</fullName>
    </submittedName>
</protein>
<keyword evidence="1" id="KW-0812">Transmembrane</keyword>
<accession>A0AAE1XNP6</accession>
<gene>
    <name evidence="2" type="ORF">Salat_2635800</name>
</gene>
<dbReference type="EMBL" id="JACGWO010000011">
    <property type="protein sequence ID" value="KAK4415285.1"/>
    <property type="molecule type" value="Genomic_DNA"/>
</dbReference>